<feature type="region of interest" description="Disordered" evidence="6">
    <location>
        <begin position="143"/>
        <end position="166"/>
    </location>
</feature>
<evidence type="ECO:0000313" key="9">
    <source>
        <dbReference type="Proteomes" id="UP001274830"/>
    </source>
</evidence>
<dbReference type="GO" id="GO:0005634">
    <property type="term" value="C:nucleus"/>
    <property type="evidence" value="ECO:0007669"/>
    <property type="project" value="UniProtKB-ARBA"/>
</dbReference>
<keyword evidence="3 5" id="KW-0863">Zinc-finger</keyword>
<dbReference type="Proteomes" id="UP001274830">
    <property type="component" value="Unassembled WGS sequence"/>
</dbReference>
<proteinExistence type="predicted"/>
<feature type="domain" description="C2H2-type" evidence="7">
    <location>
        <begin position="241"/>
        <end position="271"/>
    </location>
</feature>
<dbReference type="PANTHER" id="PTHR19818:SF139">
    <property type="entry name" value="PAIR-RULE PROTEIN ODD-PAIRED"/>
    <property type="match status" value="1"/>
</dbReference>
<keyword evidence="1" id="KW-0479">Metal-binding</keyword>
<evidence type="ECO:0000256" key="6">
    <source>
        <dbReference type="SAM" id="MobiDB-lite"/>
    </source>
</evidence>
<dbReference type="InterPro" id="IPR036236">
    <property type="entry name" value="Znf_C2H2_sf"/>
</dbReference>
<dbReference type="SUPFAM" id="SSF57667">
    <property type="entry name" value="beta-beta-alpha zinc fingers"/>
    <property type="match status" value="1"/>
</dbReference>
<organism evidence="8 9">
    <name type="scientific">Recurvomyces mirabilis</name>
    <dbReference type="NCBI Taxonomy" id="574656"/>
    <lineage>
        <taxon>Eukaryota</taxon>
        <taxon>Fungi</taxon>
        <taxon>Dikarya</taxon>
        <taxon>Ascomycota</taxon>
        <taxon>Pezizomycotina</taxon>
        <taxon>Dothideomycetes</taxon>
        <taxon>Dothideomycetidae</taxon>
        <taxon>Mycosphaerellales</taxon>
        <taxon>Teratosphaeriaceae</taxon>
        <taxon>Recurvomyces</taxon>
    </lineage>
</organism>
<keyword evidence="4" id="KW-0862">Zinc</keyword>
<dbReference type="Gene3D" id="3.30.160.60">
    <property type="entry name" value="Classic Zinc Finger"/>
    <property type="match status" value="1"/>
</dbReference>
<sequence length="272" mass="30616">MSNYQYNPPQESPEEEDEFRFPMFDLPTTTPVTYDPYGSIPVTNTSTPHFFHDGPAVFQDVDPFQGSYELDSSRIRPWATPVLPSNYPLPQTLAETQSSAYNEPFNTYRQNSVTAGPSYAAAGYLSPDEAGMTRTSRATSFVSTASSAPSLSRSDMSRSVSPTQGEMARWGVKQDDGSWKCAYQGCTSKSIFHRGCDLRKHFKRHTKTLFCRHRGCNQATGGGFSSKKDRARHEASHNPTIVCEWDGCNRLFSRVDNMKDHVRRVHKKRTSE</sequence>
<evidence type="ECO:0000313" key="8">
    <source>
        <dbReference type="EMBL" id="KAK3677212.1"/>
    </source>
</evidence>
<dbReference type="GO" id="GO:0045944">
    <property type="term" value="P:positive regulation of transcription by RNA polymerase II"/>
    <property type="evidence" value="ECO:0007669"/>
    <property type="project" value="UniProtKB-ARBA"/>
</dbReference>
<evidence type="ECO:0000256" key="1">
    <source>
        <dbReference type="ARBA" id="ARBA00022723"/>
    </source>
</evidence>
<dbReference type="GO" id="GO:0008270">
    <property type="term" value="F:zinc ion binding"/>
    <property type="evidence" value="ECO:0007669"/>
    <property type="project" value="UniProtKB-KW"/>
</dbReference>
<dbReference type="GO" id="GO:0000978">
    <property type="term" value="F:RNA polymerase II cis-regulatory region sequence-specific DNA binding"/>
    <property type="evidence" value="ECO:0007669"/>
    <property type="project" value="TreeGrafter"/>
</dbReference>
<dbReference type="InterPro" id="IPR050329">
    <property type="entry name" value="GLI_C2H2-zinc-finger"/>
</dbReference>
<evidence type="ECO:0000256" key="3">
    <source>
        <dbReference type="ARBA" id="ARBA00022771"/>
    </source>
</evidence>
<keyword evidence="2" id="KW-0677">Repeat</keyword>
<dbReference type="AlphaFoldDB" id="A0AAE1C3Y9"/>
<dbReference type="EMBL" id="JAUTXT010000007">
    <property type="protein sequence ID" value="KAK3677212.1"/>
    <property type="molecule type" value="Genomic_DNA"/>
</dbReference>
<dbReference type="PANTHER" id="PTHR19818">
    <property type="entry name" value="ZINC FINGER PROTEIN ZIC AND GLI"/>
    <property type="match status" value="1"/>
</dbReference>
<accession>A0AAE1C3Y9</accession>
<dbReference type="InterPro" id="IPR013087">
    <property type="entry name" value="Znf_C2H2_type"/>
</dbReference>
<dbReference type="PROSITE" id="PS50157">
    <property type="entry name" value="ZINC_FINGER_C2H2_2"/>
    <property type="match status" value="1"/>
</dbReference>
<protein>
    <recommendedName>
        <fullName evidence="7">C2H2-type domain-containing protein</fullName>
    </recommendedName>
</protein>
<keyword evidence="9" id="KW-1185">Reference proteome</keyword>
<evidence type="ECO:0000259" key="7">
    <source>
        <dbReference type="PROSITE" id="PS50157"/>
    </source>
</evidence>
<gene>
    <name evidence="8" type="ORF">LTR78_002750</name>
</gene>
<evidence type="ECO:0000256" key="2">
    <source>
        <dbReference type="ARBA" id="ARBA00022737"/>
    </source>
</evidence>
<dbReference type="PROSITE" id="PS00028">
    <property type="entry name" value="ZINC_FINGER_C2H2_1"/>
    <property type="match status" value="1"/>
</dbReference>
<evidence type="ECO:0000256" key="4">
    <source>
        <dbReference type="ARBA" id="ARBA00022833"/>
    </source>
</evidence>
<comment type="caution">
    <text evidence="8">The sequence shown here is derived from an EMBL/GenBank/DDBJ whole genome shotgun (WGS) entry which is preliminary data.</text>
</comment>
<evidence type="ECO:0000256" key="5">
    <source>
        <dbReference type="PROSITE-ProRule" id="PRU00042"/>
    </source>
</evidence>
<dbReference type="SMART" id="SM00355">
    <property type="entry name" value="ZnF_C2H2"/>
    <property type="match status" value="3"/>
</dbReference>
<feature type="compositionally biased region" description="Low complexity" evidence="6">
    <location>
        <begin position="143"/>
        <end position="161"/>
    </location>
</feature>
<dbReference type="GO" id="GO:0000981">
    <property type="term" value="F:DNA-binding transcription factor activity, RNA polymerase II-specific"/>
    <property type="evidence" value="ECO:0007669"/>
    <property type="project" value="TreeGrafter"/>
</dbReference>
<name>A0AAE1C3Y9_9PEZI</name>
<reference evidence="8" key="1">
    <citation type="submission" date="2023-07" db="EMBL/GenBank/DDBJ databases">
        <title>Black Yeasts Isolated from many extreme environments.</title>
        <authorList>
            <person name="Coleine C."/>
            <person name="Stajich J.E."/>
            <person name="Selbmann L."/>
        </authorList>
    </citation>
    <scope>NUCLEOTIDE SEQUENCE</scope>
    <source>
        <strain evidence="8">CCFEE 5485</strain>
    </source>
</reference>